<keyword evidence="5" id="KW-1185">Reference proteome</keyword>
<dbReference type="EMBL" id="JARVKF010000408">
    <property type="protein sequence ID" value="KAK9416137.1"/>
    <property type="molecule type" value="Genomic_DNA"/>
</dbReference>
<feature type="chain" id="PRO_5045207735" evidence="3">
    <location>
        <begin position="29"/>
        <end position="298"/>
    </location>
</feature>
<dbReference type="Proteomes" id="UP001408356">
    <property type="component" value="Unassembled WGS sequence"/>
</dbReference>
<keyword evidence="3" id="KW-0732">Signal</keyword>
<sequence>MLASLDPQKTRSLLWAIYLYSLASLAIAQTCYHLDGSKSNDSQDVPCNTNATGETGSHSACCNYVNSDACLLSGLCLNTAATQPSHVLWATGCTDPTFQDRSCPKFCTDARLNDTACCANNFTLGGRDIGIVIRQLQSSSTVSPTGTGTSSLSTSTPTGTGIGGAQATQTCAAQDSTPSGGIIAGLAVEGSLLLISLAVLGLMLAKNRSLRNQLRNSGYTPGPQQHPGNSQPALGGGYVTGTQAYGQVMPQQYFDAQHTGSTRPSDMAGGHPRPHDDPSKAAEIDGPVPAHEMAATRF</sequence>
<evidence type="ECO:0000256" key="3">
    <source>
        <dbReference type="SAM" id="SignalP"/>
    </source>
</evidence>
<keyword evidence="2" id="KW-0812">Transmembrane</keyword>
<feature type="compositionally biased region" description="Polar residues" evidence="1">
    <location>
        <begin position="215"/>
        <end position="232"/>
    </location>
</feature>
<feature type="region of interest" description="Disordered" evidence="1">
    <location>
        <begin position="215"/>
        <end position="236"/>
    </location>
</feature>
<name>A0ABR2UNC2_9PEZI</name>
<evidence type="ECO:0000313" key="5">
    <source>
        <dbReference type="Proteomes" id="UP001408356"/>
    </source>
</evidence>
<reference evidence="4 5" key="1">
    <citation type="journal article" date="2024" name="J. Plant Pathol.">
        <title>Sequence and assembly of the genome of Seiridium unicorne, isolate CBS 538.82, causal agent of cypress canker disease.</title>
        <authorList>
            <person name="Scali E."/>
            <person name="Rocca G.D."/>
            <person name="Danti R."/>
            <person name="Garbelotto M."/>
            <person name="Barberini S."/>
            <person name="Baroncelli R."/>
            <person name="Emiliani G."/>
        </authorList>
    </citation>
    <scope>NUCLEOTIDE SEQUENCE [LARGE SCALE GENOMIC DNA]</scope>
    <source>
        <strain evidence="4 5">BM-138-508</strain>
    </source>
</reference>
<protein>
    <submittedName>
        <fullName evidence="4">Mid2 domain-containing protein</fullName>
    </submittedName>
</protein>
<gene>
    <name evidence="4" type="ORF">SUNI508_09717</name>
</gene>
<evidence type="ECO:0000256" key="2">
    <source>
        <dbReference type="SAM" id="Phobius"/>
    </source>
</evidence>
<comment type="caution">
    <text evidence="4">The sequence shown here is derived from an EMBL/GenBank/DDBJ whole genome shotgun (WGS) entry which is preliminary data.</text>
</comment>
<evidence type="ECO:0000313" key="4">
    <source>
        <dbReference type="EMBL" id="KAK9416137.1"/>
    </source>
</evidence>
<evidence type="ECO:0000256" key="1">
    <source>
        <dbReference type="SAM" id="MobiDB-lite"/>
    </source>
</evidence>
<feature type="region of interest" description="Disordered" evidence="1">
    <location>
        <begin position="257"/>
        <end position="298"/>
    </location>
</feature>
<keyword evidence="2" id="KW-1133">Transmembrane helix</keyword>
<proteinExistence type="predicted"/>
<feature type="region of interest" description="Disordered" evidence="1">
    <location>
        <begin position="140"/>
        <end position="167"/>
    </location>
</feature>
<feature type="transmembrane region" description="Helical" evidence="2">
    <location>
        <begin position="182"/>
        <end position="205"/>
    </location>
</feature>
<organism evidence="4 5">
    <name type="scientific">Seiridium unicorne</name>
    <dbReference type="NCBI Taxonomy" id="138068"/>
    <lineage>
        <taxon>Eukaryota</taxon>
        <taxon>Fungi</taxon>
        <taxon>Dikarya</taxon>
        <taxon>Ascomycota</taxon>
        <taxon>Pezizomycotina</taxon>
        <taxon>Sordariomycetes</taxon>
        <taxon>Xylariomycetidae</taxon>
        <taxon>Amphisphaeriales</taxon>
        <taxon>Sporocadaceae</taxon>
        <taxon>Seiridium</taxon>
    </lineage>
</organism>
<keyword evidence="2" id="KW-0472">Membrane</keyword>
<feature type="compositionally biased region" description="Basic and acidic residues" evidence="1">
    <location>
        <begin position="273"/>
        <end position="283"/>
    </location>
</feature>
<feature type="signal peptide" evidence="3">
    <location>
        <begin position="1"/>
        <end position="28"/>
    </location>
</feature>
<accession>A0ABR2UNC2</accession>